<dbReference type="Pfam" id="PF13944">
    <property type="entry name" value="Calycin_like"/>
    <property type="match status" value="1"/>
</dbReference>
<dbReference type="Gene3D" id="2.40.128.350">
    <property type="match status" value="1"/>
</dbReference>
<evidence type="ECO:0000313" key="2">
    <source>
        <dbReference type="EMBL" id="HIR63092.1"/>
    </source>
</evidence>
<reference evidence="2" key="1">
    <citation type="submission" date="2020-10" db="EMBL/GenBank/DDBJ databases">
        <authorList>
            <person name="Gilroy R."/>
        </authorList>
    </citation>
    <scope>NUCLEOTIDE SEQUENCE</scope>
    <source>
        <strain evidence="2">ChiHjej13B12-12457</strain>
    </source>
</reference>
<reference evidence="2" key="2">
    <citation type="journal article" date="2021" name="PeerJ">
        <title>Extensive microbial diversity within the chicken gut microbiome revealed by metagenomics and culture.</title>
        <authorList>
            <person name="Gilroy R."/>
            <person name="Ravi A."/>
            <person name="Getino M."/>
            <person name="Pursley I."/>
            <person name="Horton D.L."/>
            <person name="Alikhan N.F."/>
            <person name="Baker D."/>
            <person name="Gharbi K."/>
            <person name="Hall N."/>
            <person name="Watson M."/>
            <person name="Adriaenssens E.M."/>
            <person name="Foster-Nyarko E."/>
            <person name="Jarju S."/>
            <person name="Secka A."/>
            <person name="Antonio M."/>
            <person name="Oren A."/>
            <person name="Chaudhuri R.R."/>
            <person name="La Ragione R."/>
            <person name="Hildebrand F."/>
            <person name="Pallen M.J."/>
        </authorList>
    </citation>
    <scope>NUCLEOTIDE SEQUENCE</scope>
    <source>
        <strain evidence="2">ChiHjej13B12-12457</strain>
    </source>
</reference>
<gene>
    <name evidence="2" type="ORF">IAC94_06190</name>
</gene>
<name>A0A9D1E1X3_9BACT</name>
<dbReference type="InterPro" id="IPR024311">
    <property type="entry name" value="Lipocalin-like"/>
</dbReference>
<dbReference type="AlphaFoldDB" id="A0A9D1E1X3"/>
<feature type="domain" description="Lipocalin-like" evidence="1">
    <location>
        <begin position="34"/>
        <end position="162"/>
    </location>
</feature>
<evidence type="ECO:0000259" key="1">
    <source>
        <dbReference type="Pfam" id="PF13944"/>
    </source>
</evidence>
<organism evidence="2 3">
    <name type="scientific">Candidatus Coprenecus avistercoris</name>
    <dbReference type="NCBI Taxonomy" id="2840730"/>
    <lineage>
        <taxon>Bacteria</taxon>
        <taxon>Pseudomonadati</taxon>
        <taxon>Bacteroidota</taxon>
        <taxon>Bacteroidia</taxon>
        <taxon>Bacteroidales</taxon>
        <taxon>Rikenellaceae</taxon>
        <taxon>Rikenellaceae incertae sedis</taxon>
        <taxon>Candidatus Coprenecus</taxon>
    </lineage>
</organism>
<sequence>MSNLSVLKTLVLASAALIGLTSCEKDKALTVDDVTGTYSGQMTVSVGDTPAEPTDDEIIISKVSDNAVSLKIEDFSFMTFNVGDVTLSNCTLTPAGEDSFTLSGSETLNLSVNLGEMSIPLTAEANITSGTIDAANVNLSLSISTSAMGAAAMEVTVTFEGTKPAAE</sequence>
<protein>
    <submittedName>
        <fullName evidence="2">Calycin-like domain-containing protein</fullName>
    </submittedName>
</protein>
<dbReference type="EMBL" id="DVHI01000075">
    <property type="protein sequence ID" value="HIR63092.1"/>
    <property type="molecule type" value="Genomic_DNA"/>
</dbReference>
<evidence type="ECO:0000313" key="3">
    <source>
        <dbReference type="Proteomes" id="UP000886744"/>
    </source>
</evidence>
<proteinExistence type="predicted"/>
<comment type="caution">
    <text evidence="2">The sequence shown here is derived from an EMBL/GenBank/DDBJ whole genome shotgun (WGS) entry which is preliminary data.</text>
</comment>
<accession>A0A9D1E1X3</accession>
<dbReference type="Proteomes" id="UP000886744">
    <property type="component" value="Unassembled WGS sequence"/>
</dbReference>